<comment type="caution">
    <text evidence="2">The sequence shown here is derived from an EMBL/GenBank/DDBJ whole genome shotgun (WGS) entry which is preliminary data.</text>
</comment>
<dbReference type="Proteomes" id="UP000019471">
    <property type="component" value="Unassembled WGS sequence"/>
</dbReference>
<sequence length="625" mass="71680">MNDDIGRDLDELRASRPTSLVCELLGIQKYQTNCPRDFTQVRSLQCLSAPTQQALKSPDRTLFKVTLPEDDGKFAAVSYAWKPSPYESDTAGGYRIMPEHSGRPKISEVRDVILDRVIRYTVSGNIPAFWIDQECINQKDEKAKIAAMQSMDMIYRRSQYPVGVLSTPVRYQREINCLLELLNGELVIQQWSLHGPKLAAEVNVEQARDMLDVLFRIMCDPWWDRRWIFQEEYCAMDRMRLLIPHTLGLRKAYGRQIFGNINGELSINAARFRQQVTLFCIACYRQRIWTSTREKWRCGLVLRRAKKYNMLQKYGWIVGDYSDGRAMSTRILADISRRSAEIPSDTLAIVANCCGYATRLDVESLNKAGLRSLSLAILALFVLNGEILRNDTNKDFPCTVVDFLKRQSFQGFDPPRDDRKLTFMKRCRLSDVVLSEEGIKTTGYFWTRCKIFMPRCLVSSGKGAQWHQDILRQFAKQLHGSYRQLADNIRKYLEGTMPSNMKTAGLRDIFESMAEAVAEAVEAGRPLILARLAGHDQIWAVFVATTRHPTRSQIFTSCEPAGGRSSGSRSRPLDKYVSLQVVTSGHADDRIPLLRTRLWVNGLWFVDHINPQEVILPWPWFLYKG</sequence>
<organism evidence="2 3">
    <name type="scientific">Cladophialophora psammophila CBS 110553</name>
    <dbReference type="NCBI Taxonomy" id="1182543"/>
    <lineage>
        <taxon>Eukaryota</taxon>
        <taxon>Fungi</taxon>
        <taxon>Dikarya</taxon>
        <taxon>Ascomycota</taxon>
        <taxon>Pezizomycotina</taxon>
        <taxon>Eurotiomycetes</taxon>
        <taxon>Chaetothyriomycetidae</taxon>
        <taxon>Chaetothyriales</taxon>
        <taxon>Herpotrichiellaceae</taxon>
        <taxon>Cladophialophora</taxon>
    </lineage>
</organism>
<dbReference type="PANTHER" id="PTHR24148:SF64">
    <property type="entry name" value="HETEROKARYON INCOMPATIBILITY DOMAIN-CONTAINING PROTEIN"/>
    <property type="match status" value="1"/>
</dbReference>
<dbReference type="EMBL" id="AMGX01000003">
    <property type="protein sequence ID" value="EXJ73940.1"/>
    <property type="molecule type" value="Genomic_DNA"/>
</dbReference>
<evidence type="ECO:0000313" key="3">
    <source>
        <dbReference type="Proteomes" id="UP000019471"/>
    </source>
</evidence>
<dbReference type="AlphaFoldDB" id="W9X9E5"/>
<dbReference type="HOGENOM" id="CLU_016235_0_0_1"/>
<feature type="domain" description="Heterokaryon incompatibility" evidence="1">
    <location>
        <begin position="74"/>
        <end position="231"/>
    </location>
</feature>
<keyword evidence="3" id="KW-1185">Reference proteome</keyword>
<evidence type="ECO:0000259" key="1">
    <source>
        <dbReference type="Pfam" id="PF06985"/>
    </source>
</evidence>
<protein>
    <recommendedName>
        <fullName evidence="1">Heterokaryon incompatibility domain-containing protein</fullName>
    </recommendedName>
</protein>
<proteinExistence type="predicted"/>
<reference evidence="2 3" key="1">
    <citation type="submission" date="2013-03" db="EMBL/GenBank/DDBJ databases">
        <title>The Genome Sequence of Cladophialophora psammophila CBS 110553.</title>
        <authorList>
            <consortium name="The Broad Institute Genomics Platform"/>
            <person name="Cuomo C."/>
            <person name="de Hoog S."/>
            <person name="Gorbushina A."/>
            <person name="Walker B."/>
            <person name="Young S.K."/>
            <person name="Zeng Q."/>
            <person name="Gargeya S."/>
            <person name="Fitzgerald M."/>
            <person name="Haas B."/>
            <person name="Abouelleil A."/>
            <person name="Allen A.W."/>
            <person name="Alvarado L."/>
            <person name="Arachchi H.M."/>
            <person name="Berlin A.M."/>
            <person name="Chapman S.B."/>
            <person name="Gainer-Dewar J."/>
            <person name="Goldberg J."/>
            <person name="Griggs A."/>
            <person name="Gujja S."/>
            <person name="Hansen M."/>
            <person name="Howarth C."/>
            <person name="Imamovic A."/>
            <person name="Ireland A."/>
            <person name="Larimer J."/>
            <person name="McCowan C."/>
            <person name="Murphy C."/>
            <person name="Pearson M."/>
            <person name="Poon T.W."/>
            <person name="Priest M."/>
            <person name="Roberts A."/>
            <person name="Saif S."/>
            <person name="Shea T."/>
            <person name="Sisk P."/>
            <person name="Sykes S."/>
            <person name="Wortman J."/>
            <person name="Nusbaum C."/>
            <person name="Birren B."/>
        </authorList>
    </citation>
    <scope>NUCLEOTIDE SEQUENCE [LARGE SCALE GENOMIC DNA]</scope>
    <source>
        <strain evidence="2 3">CBS 110553</strain>
    </source>
</reference>
<accession>W9X9E5</accession>
<dbReference type="OrthoDB" id="270167at2759"/>
<dbReference type="RefSeq" id="XP_007741040.1">
    <property type="nucleotide sequence ID" value="XM_007742850.1"/>
</dbReference>
<dbReference type="GeneID" id="19186967"/>
<dbReference type="InterPro" id="IPR052895">
    <property type="entry name" value="HetReg/Transcr_Mod"/>
</dbReference>
<dbReference type="Pfam" id="PF06985">
    <property type="entry name" value="HET"/>
    <property type="match status" value="1"/>
</dbReference>
<gene>
    <name evidence="2" type="ORF">A1O5_02234</name>
</gene>
<name>W9X9E5_9EURO</name>
<evidence type="ECO:0000313" key="2">
    <source>
        <dbReference type="EMBL" id="EXJ73940.1"/>
    </source>
</evidence>
<dbReference type="PANTHER" id="PTHR24148">
    <property type="entry name" value="ANKYRIN REPEAT DOMAIN-CONTAINING PROTEIN 39 HOMOLOG-RELATED"/>
    <property type="match status" value="1"/>
</dbReference>
<dbReference type="eggNOG" id="ENOG502SQ2Q">
    <property type="taxonomic scope" value="Eukaryota"/>
</dbReference>
<dbReference type="InterPro" id="IPR010730">
    <property type="entry name" value="HET"/>
</dbReference>